<dbReference type="Proteomes" id="UP000542889">
    <property type="component" value="Unassembled WGS sequence"/>
</dbReference>
<comment type="caution">
    <text evidence="1">The sequence shown here is derived from an EMBL/GenBank/DDBJ whole genome shotgun (WGS) entry which is preliminary data.</text>
</comment>
<accession>A0A7Y7QJP1</accession>
<dbReference type="RefSeq" id="WP_168163030.1">
    <property type="nucleotide sequence ID" value="NZ_CP048623.1"/>
</dbReference>
<proteinExistence type="predicted"/>
<dbReference type="EMBL" id="JABXWP010000030">
    <property type="protein sequence ID" value="NVO89503.1"/>
    <property type="molecule type" value="Genomic_DNA"/>
</dbReference>
<protein>
    <submittedName>
        <fullName evidence="1">Uncharacterized protein</fullName>
    </submittedName>
</protein>
<organism evidence="1 2">
    <name type="scientific">Lacticaseibacillus rhamnosus</name>
    <name type="common">Lactobacillus rhamnosus</name>
    <dbReference type="NCBI Taxonomy" id="47715"/>
    <lineage>
        <taxon>Bacteria</taxon>
        <taxon>Bacillati</taxon>
        <taxon>Bacillota</taxon>
        <taxon>Bacilli</taxon>
        <taxon>Lactobacillales</taxon>
        <taxon>Lactobacillaceae</taxon>
        <taxon>Lacticaseibacillus</taxon>
    </lineage>
</organism>
<gene>
    <name evidence="1" type="ORF">HWN39_13600</name>
</gene>
<name>A0A7Y7QJP1_LACRH</name>
<evidence type="ECO:0000313" key="2">
    <source>
        <dbReference type="Proteomes" id="UP000542889"/>
    </source>
</evidence>
<reference evidence="1 2" key="1">
    <citation type="submission" date="2020-06" db="EMBL/GenBank/DDBJ databases">
        <title>Lactobacillus rhamnosus QC,genome.</title>
        <authorList>
            <person name="Yi H."/>
            <person name="Jin M."/>
        </authorList>
    </citation>
    <scope>NUCLEOTIDE SEQUENCE [LARGE SCALE GENOMIC DNA]</scope>
    <source>
        <strain evidence="1 2">QC</strain>
    </source>
</reference>
<dbReference type="AlphaFoldDB" id="A0A7Y7QJP1"/>
<sequence length="56" mass="6096">MATTIVRLDWKGDPIYSGEAVITNIGPEGDTIKDDPDEIREYILNELGGVAIAADY</sequence>
<evidence type="ECO:0000313" key="1">
    <source>
        <dbReference type="EMBL" id="NVO89503.1"/>
    </source>
</evidence>